<dbReference type="GO" id="GO:0008233">
    <property type="term" value="F:peptidase activity"/>
    <property type="evidence" value="ECO:0007669"/>
    <property type="project" value="UniProtKB-KW"/>
</dbReference>
<dbReference type="Pfam" id="PF13432">
    <property type="entry name" value="TPR_16"/>
    <property type="match status" value="1"/>
</dbReference>
<sequence length="958" mass="103768">MRSRRLWASLILGLVVLSFYLVWARRQRLWAEAELAEVDRLFAAGRFGVAQARLTPLTDSPSARDQAFYWIGRCEEARGRFDAALAAWGRVAASSPFSDRSRLAEARVMANTGRLSRAGDILEALPRAGGPDGDQARNALDLLYRLEGRLDESLPLVAETWKGAADPGYILRRIYLIDNSAYPIDFVRKNLDAGDRDDPRVWLGEANLAIWTGRYDDAAKWLDRCAAKAPGDLPVARANLRLAVAADDLDRARAAVAALPAGSLADVEVLRLRAWLAARQPDVEIERKALVAWLDREPGSIAAWDRLAELAVVRGDRDEAERNRRRKAEINVIRERYKTLITRDDRSDFAPELADLAAKLGRSLEARGWEMIRDGKEGLEPLETESKPSAVAPGVQLADLLSAARPGSARSRTAQPGATLAFRDDAAAAGLTFEHDNGHSSERNPPPTEAMSGGVALLDYDKDGRLDVYVVQGGPFPASPTALNDGDRLYRNLGGGRFEDVTVQAGISRFPGGYGHGATVADYDNNGFPDLFVTRWGSYALYRNTGKGGFEDATRAAGLDGFRDWPTSAAFADLDGDGDLDLYVCHYLLYDPSNPKRCAHPGSPTARTCNPIDFPSLPDHVFRNDGGRFVDVTAASGFVDPDGRGLGVSAGDFDGDGRIDLFVANDMSANYLFRNKGGFQFEEVGQLAGVSASSDGGYKAGMGVAAGDLDGDGLPDLAVTNYFGESTTFYRNLGRGFFADHSTSIGIAAPTRSLLGFGIAFVDVDNDGWLDVLSANGHILDERPKIPWTMPLNLLRAVPGGKLVDVSATAGEAFQRLHLGRGLAVGDLDDDGRLDALVVAQNEPLIFLHNQTEAAGRIIRFRLEGTRSNRDAVGASVSVFAGGRKRVDERRGGGSYQSASDPRLQFGLGDAKAVDWVEVRWPSGLVERHEALAVDREYLLREGSPPVETGSPIGQSRK</sequence>
<dbReference type="PANTHER" id="PTHR16026:SF0">
    <property type="entry name" value="CARTILAGE ACIDIC PROTEIN 1"/>
    <property type="match status" value="1"/>
</dbReference>
<dbReference type="AlphaFoldDB" id="A0A1U7CP49"/>
<dbReference type="PANTHER" id="PTHR16026">
    <property type="entry name" value="CARTILAGE ACIDIC PROTEIN 1"/>
    <property type="match status" value="1"/>
</dbReference>
<organism evidence="3 4">
    <name type="scientific">Paludisphaera borealis</name>
    <dbReference type="NCBI Taxonomy" id="1387353"/>
    <lineage>
        <taxon>Bacteria</taxon>
        <taxon>Pseudomonadati</taxon>
        <taxon>Planctomycetota</taxon>
        <taxon>Planctomycetia</taxon>
        <taxon>Isosphaerales</taxon>
        <taxon>Isosphaeraceae</taxon>
        <taxon>Paludisphaera</taxon>
    </lineage>
</organism>
<keyword evidence="3" id="KW-0378">Hydrolase</keyword>
<dbReference type="InterPro" id="IPR028994">
    <property type="entry name" value="Integrin_alpha_N"/>
</dbReference>
<dbReference type="InterPro" id="IPR013517">
    <property type="entry name" value="FG-GAP"/>
</dbReference>
<dbReference type="Pfam" id="PF13517">
    <property type="entry name" value="FG-GAP_3"/>
    <property type="match status" value="2"/>
</dbReference>
<reference evidence="4" key="1">
    <citation type="submission" date="2016-12" db="EMBL/GenBank/DDBJ databases">
        <title>Comparative genomics of four Isosphaeraceae planctomycetes: a common pool of plasmids and glycoside hydrolase genes.</title>
        <authorList>
            <person name="Ivanova A."/>
        </authorList>
    </citation>
    <scope>NUCLEOTIDE SEQUENCE [LARGE SCALE GENOMIC DNA]</scope>
    <source>
        <strain evidence="4">PX4</strain>
    </source>
</reference>
<dbReference type="GO" id="GO:0006508">
    <property type="term" value="P:proteolysis"/>
    <property type="evidence" value="ECO:0007669"/>
    <property type="project" value="UniProtKB-KW"/>
</dbReference>
<dbReference type="InterPro" id="IPR011990">
    <property type="entry name" value="TPR-like_helical_dom_sf"/>
</dbReference>
<dbReference type="Gene3D" id="1.25.40.10">
    <property type="entry name" value="Tetratricopeptide repeat domain"/>
    <property type="match status" value="1"/>
</dbReference>
<dbReference type="OrthoDB" id="5287961at2"/>
<evidence type="ECO:0000313" key="3">
    <source>
        <dbReference type="EMBL" id="APW60688.1"/>
    </source>
</evidence>
<dbReference type="KEGG" id="pbor:BSF38_02176"/>
<keyword evidence="4" id="KW-1185">Reference proteome</keyword>
<evidence type="ECO:0000256" key="1">
    <source>
        <dbReference type="ARBA" id="ARBA00022729"/>
    </source>
</evidence>
<dbReference type="EC" id="3.4.-.-" evidence="3"/>
<feature type="domain" description="ASPIC/UnbV" evidence="2">
    <location>
        <begin position="872"/>
        <end position="938"/>
    </location>
</feature>
<gene>
    <name evidence="3" type="primary">bepA_9</name>
    <name evidence="3" type="ORF">BSF38_02176</name>
</gene>
<dbReference type="STRING" id="1387353.BSF38_02176"/>
<evidence type="ECO:0000313" key="4">
    <source>
        <dbReference type="Proteomes" id="UP000186309"/>
    </source>
</evidence>
<name>A0A1U7CP49_9BACT</name>
<dbReference type="InterPro" id="IPR011519">
    <property type="entry name" value="UnbV_ASPIC"/>
</dbReference>
<dbReference type="SUPFAM" id="SSF48452">
    <property type="entry name" value="TPR-like"/>
    <property type="match status" value="1"/>
</dbReference>
<proteinExistence type="predicted"/>
<protein>
    <submittedName>
        <fullName evidence="3">Beta-barrel assembly-enhancing protease</fullName>
        <ecNumber evidence="3">3.4.-.-</ecNumber>
    </submittedName>
</protein>
<dbReference type="Gene3D" id="2.130.10.130">
    <property type="entry name" value="Integrin alpha, N-terminal"/>
    <property type="match status" value="2"/>
</dbReference>
<keyword evidence="3" id="KW-0645">Protease</keyword>
<dbReference type="EMBL" id="CP019082">
    <property type="protein sequence ID" value="APW60688.1"/>
    <property type="molecule type" value="Genomic_DNA"/>
</dbReference>
<dbReference type="Pfam" id="PF07593">
    <property type="entry name" value="UnbV_ASPIC"/>
    <property type="match status" value="1"/>
</dbReference>
<dbReference type="Proteomes" id="UP000186309">
    <property type="component" value="Chromosome"/>
</dbReference>
<keyword evidence="1" id="KW-0732">Signal</keyword>
<accession>A0A1U7CP49</accession>
<dbReference type="RefSeq" id="WP_083712865.1">
    <property type="nucleotide sequence ID" value="NZ_CP019082.1"/>
</dbReference>
<evidence type="ECO:0000259" key="2">
    <source>
        <dbReference type="Pfam" id="PF07593"/>
    </source>
</evidence>
<dbReference type="InterPro" id="IPR027039">
    <property type="entry name" value="Crtac1"/>
</dbReference>
<dbReference type="SUPFAM" id="SSF69318">
    <property type="entry name" value="Integrin alpha N-terminal domain"/>
    <property type="match status" value="1"/>
</dbReference>